<feature type="transmembrane region" description="Helical" evidence="7">
    <location>
        <begin position="61"/>
        <end position="84"/>
    </location>
</feature>
<dbReference type="GO" id="GO:0005524">
    <property type="term" value="F:ATP binding"/>
    <property type="evidence" value="ECO:0007669"/>
    <property type="project" value="UniProtKB-KW"/>
</dbReference>
<evidence type="ECO:0000259" key="9">
    <source>
        <dbReference type="PROSITE" id="PS50929"/>
    </source>
</evidence>
<dbReference type="Gene3D" id="1.20.1560.10">
    <property type="entry name" value="ABC transporter type 1, transmembrane domain"/>
    <property type="match status" value="1"/>
</dbReference>
<dbReference type="Gene3D" id="3.40.50.300">
    <property type="entry name" value="P-loop containing nucleotide triphosphate hydrolases"/>
    <property type="match status" value="1"/>
</dbReference>
<reference evidence="10 11" key="1">
    <citation type="journal article" date="2015" name="Genome Announc.">
        <title>Expanding the biotechnology potential of lactobacilli through comparative genomics of 213 strains and associated genera.</title>
        <authorList>
            <person name="Sun Z."/>
            <person name="Harris H.M."/>
            <person name="McCann A."/>
            <person name="Guo C."/>
            <person name="Argimon S."/>
            <person name="Zhang W."/>
            <person name="Yang X."/>
            <person name="Jeffery I.B."/>
            <person name="Cooney J.C."/>
            <person name="Kagawa T.F."/>
            <person name="Liu W."/>
            <person name="Song Y."/>
            <person name="Salvetti E."/>
            <person name="Wrobel A."/>
            <person name="Rasinkangas P."/>
            <person name="Parkhill J."/>
            <person name="Rea M.C."/>
            <person name="O'Sullivan O."/>
            <person name="Ritari J."/>
            <person name="Douillard F.P."/>
            <person name="Paul Ross R."/>
            <person name="Yang R."/>
            <person name="Briner A.E."/>
            <person name="Felis G.E."/>
            <person name="de Vos W.M."/>
            <person name="Barrangou R."/>
            <person name="Klaenhammer T.R."/>
            <person name="Caufield P.W."/>
            <person name="Cui Y."/>
            <person name="Zhang H."/>
            <person name="O'Toole P.W."/>
        </authorList>
    </citation>
    <scope>NUCLEOTIDE SEQUENCE [LARGE SCALE GENOMIC DNA]</scope>
    <source>
        <strain evidence="10 11">DSM 12744</strain>
    </source>
</reference>
<dbReference type="InterPro" id="IPR036640">
    <property type="entry name" value="ABC1_TM_sf"/>
</dbReference>
<keyword evidence="11" id="KW-1185">Reference proteome</keyword>
<keyword evidence="2 7" id="KW-0812">Transmembrane</keyword>
<protein>
    <submittedName>
        <fullName evidence="10">Multidrug ABC transporter ATPase and permease</fullName>
    </submittedName>
</protein>
<sequence>MKRGDGTLDQHGNWAFVMRAFTKTEKAAKYGLFLLDCLVGAAYVGFIVSFPVVVVRLLQQPLFSILITIGIIFAVTVIGYALGILDTRLQDALAQYTFAFRFDYIPVFSALIFNWRQSDIDSVKGKTVIDQAYESIYNGGNDGIEAIVDNTFQVIRNSIQVVVVAAVLGYFNPWLIVIVLAINIAEYGLQRVANRWFARHKAEENQITSYQSYFTRLLLKRSSGKDIRLFNMLPLLHHHLLTLGNGVVNWQRRYSRVTTAVGIAQVAINALGMLGTLLFLIQSQTVSIENIIVFITAMQVLNTRFTTIRQAYAEIGRNLSYATNFRAFLGYAQPTERALGLPDIGQIRNLQLRDVSFAVSDTTLLHYISLNLTAGHPLAIVGENGAGKTTLIKLICGLYTPTSGQITINDRPRAAWTNASLLERMAVEFQDDILLHFTIAENIALVVPRKIDYAKVNEVLQAVGMADFVQHLPQGVQTMLGNELDPNGISLSGGQKEKLLFARVLYKDADLNILDEPTAALDPLAEKQFYALASQQLQNKMVIFISHRLGSLTLQSQIMVLKNGRIMGVGTHADLLQSCQYYKKLWDAQKSLYAVGEQNEKD</sequence>
<dbReference type="InterPro" id="IPR011527">
    <property type="entry name" value="ABC1_TM_dom"/>
</dbReference>
<dbReference type="GO" id="GO:0034040">
    <property type="term" value="F:ATPase-coupled lipid transmembrane transporter activity"/>
    <property type="evidence" value="ECO:0007669"/>
    <property type="project" value="TreeGrafter"/>
</dbReference>
<dbReference type="InterPro" id="IPR039421">
    <property type="entry name" value="Type_1_exporter"/>
</dbReference>
<feature type="transmembrane region" description="Helical" evidence="7">
    <location>
        <begin position="159"/>
        <end position="185"/>
    </location>
</feature>
<feature type="transmembrane region" description="Helical" evidence="7">
    <location>
        <begin position="96"/>
        <end position="115"/>
    </location>
</feature>
<dbReference type="InterPro" id="IPR003593">
    <property type="entry name" value="AAA+_ATPase"/>
</dbReference>
<name>A0A0R1N270_9LACO</name>
<dbReference type="PATRIC" id="fig|1423792.3.peg.3102"/>
<evidence type="ECO:0000313" key="11">
    <source>
        <dbReference type="Proteomes" id="UP000051330"/>
    </source>
</evidence>
<evidence type="ECO:0000256" key="5">
    <source>
        <dbReference type="ARBA" id="ARBA00022989"/>
    </source>
</evidence>
<keyword evidence="5 7" id="KW-1133">Transmembrane helix</keyword>
<keyword evidence="4" id="KW-0067">ATP-binding</keyword>
<dbReference type="STRING" id="1423792.FD09_GL003019"/>
<dbReference type="PROSITE" id="PS50893">
    <property type="entry name" value="ABC_TRANSPORTER_2"/>
    <property type="match status" value="1"/>
</dbReference>
<dbReference type="PROSITE" id="PS50929">
    <property type="entry name" value="ABC_TM1F"/>
    <property type="match status" value="1"/>
</dbReference>
<accession>A0A0R1N270</accession>
<evidence type="ECO:0000256" key="1">
    <source>
        <dbReference type="ARBA" id="ARBA00004651"/>
    </source>
</evidence>
<evidence type="ECO:0000256" key="6">
    <source>
        <dbReference type="ARBA" id="ARBA00023136"/>
    </source>
</evidence>
<dbReference type="InterPro" id="IPR027417">
    <property type="entry name" value="P-loop_NTPase"/>
</dbReference>
<dbReference type="GO" id="GO:0140359">
    <property type="term" value="F:ABC-type transporter activity"/>
    <property type="evidence" value="ECO:0007669"/>
    <property type="project" value="InterPro"/>
</dbReference>
<dbReference type="GO" id="GO:0016887">
    <property type="term" value="F:ATP hydrolysis activity"/>
    <property type="evidence" value="ECO:0007669"/>
    <property type="project" value="InterPro"/>
</dbReference>
<dbReference type="Pfam" id="PF00005">
    <property type="entry name" value="ABC_tran"/>
    <property type="match status" value="1"/>
</dbReference>
<evidence type="ECO:0000256" key="4">
    <source>
        <dbReference type="ARBA" id="ARBA00022840"/>
    </source>
</evidence>
<dbReference type="PANTHER" id="PTHR24221:SF654">
    <property type="entry name" value="ATP-BINDING CASSETTE SUB-FAMILY B MEMBER 6"/>
    <property type="match status" value="1"/>
</dbReference>
<feature type="domain" description="ABC transporter" evidence="8">
    <location>
        <begin position="350"/>
        <end position="588"/>
    </location>
</feature>
<dbReference type="EMBL" id="AZEC01000008">
    <property type="protein sequence ID" value="KRL12436.1"/>
    <property type="molecule type" value="Genomic_DNA"/>
</dbReference>
<comment type="caution">
    <text evidence="10">The sequence shown here is derived from an EMBL/GenBank/DDBJ whole genome shotgun (WGS) entry which is preliminary data.</text>
</comment>
<evidence type="ECO:0000256" key="7">
    <source>
        <dbReference type="SAM" id="Phobius"/>
    </source>
</evidence>
<proteinExistence type="predicted"/>
<dbReference type="SUPFAM" id="SSF90123">
    <property type="entry name" value="ABC transporter transmembrane region"/>
    <property type="match status" value="1"/>
</dbReference>
<keyword evidence="6 7" id="KW-0472">Membrane</keyword>
<feature type="domain" description="ABC transmembrane type-1" evidence="9">
    <location>
        <begin position="145"/>
        <end position="317"/>
    </location>
</feature>
<gene>
    <name evidence="10" type="ORF">FD09_GL003019</name>
</gene>
<keyword evidence="3" id="KW-0547">Nucleotide-binding</keyword>
<dbReference type="SMART" id="SM00382">
    <property type="entry name" value="AAA"/>
    <property type="match status" value="1"/>
</dbReference>
<dbReference type="AlphaFoldDB" id="A0A0R1N270"/>
<feature type="transmembrane region" description="Helical" evidence="7">
    <location>
        <begin position="32"/>
        <end position="55"/>
    </location>
</feature>
<evidence type="ECO:0000259" key="8">
    <source>
        <dbReference type="PROSITE" id="PS50893"/>
    </source>
</evidence>
<dbReference type="Proteomes" id="UP000051330">
    <property type="component" value="Unassembled WGS sequence"/>
</dbReference>
<evidence type="ECO:0000256" key="3">
    <source>
        <dbReference type="ARBA" id="ARBA00022741"/>
    </source>
</evidence>
<evidence type="ECO:0000256" key="2">
    <source>
        <dbReference type="ARBA" id="ARBA00022692"/>
    </source>
</evidence>
<organism evidence="10 11">
    <name type="scientific">Schleiferilactobacillus perolens DSM 12744</name>
    <dbReference type="NCBI Taxonomy" id="1423792"/>
    <lineage>
        <taxon>Bacteria</taxon>
        <taxon>Bacillati</taxon>
        <taxon>Bacillota</taxon>
        <taxon>Bacilli</taxon>
        <taxon>Lactobacillales</taxon>
        <taxon>Lactobacillaceae</taxon>
        <taxon>Schleiferilactobacillus</taxon>
    </lineage>
</organism>
<feature type="transmembrane region" description="Helical" evidence="7">
    <location>
        <begin position="260"/>
        <end position="281"/>
    </location>
</feature>
<dbReference type="SUPFAM" id="SSF52540">
    <property type="entry name" value="P-loop containing nucleoside triphosphate hydrolases"/>
    <property type="match status" value="1"/>
</dbReference>
<evidence type="ECO:0000313" key="10">
    <source>
        <dbReference type="EMBL" id="KRL12436.1"/>
    </source>
</evidence>
<dbReference type="InterPro" id="IPR003439">
    <property type="entry name" value="ABC_transporter-like_ATP-bd"/>
</dbReference>
<dbReference type="PANTHER" id="PTHR24221">
    <property type="entry name" value="ATP-BINDING CASSETTE SUB-FAMILY B"/>
    <property type="match status" value="1"/>
</dbReference>
<dbReference type="GO" id="GO:0005886">
    <property type="term" value="C:plasma membrane"/>
    <property type="evidence" value="ECO:0007669"/>
    <property type="project" value="UniProtKB-SubCell"/>
</dbReference>
<comment type="subcellular location">
    <subcellularLocation>
        <location evidence="1">Cell membrane</location>
        <topology evidence="1">Multi-pass membrane protein</topology>
    </subcellularLocation>
</comment>